<feature type="compositionally biased region" description="Polar residues" evidence="1">
    <location>
        <begin position="1"/>
        <end position="12"/>
    </location>
</feature>
<evidence type="ECO:0000313" key="3">
    <source>
        <dbReference type="Proteomes" id="UP000645828"/>
    </source>
</evidence>
<feature type="region of interest" description="Disordered" evidence="1">
    <location>
        <begin position="62"/>
        <end position="208"/>
    </location>
</feature>
<evidence type="ECO:0000256" key="1">
    <source>
        <dbReference type="SAM" id="MobiDB-lite"/>
    </source>
</evidence>
<feature type="region of interest" description="Disordered" evidence="1">
    <location>
        <begin position="236"/>
        <end position="328"/>
    </location>
</feature>
<dbReference type="EMBL" id="CAJHUB010000748">
    <property type="protein sequence ID" value="CAD7680147.1"/>
    <property type="molecule type" value="Genomic_DNA"/>
</dbReference>
<sequence length="451" mass="47933">MAGLSFLSSELSMRQGGPGNAWQSQEDAPECKPLAIRVGSLTSAISEPRGICLLQLRKRRPEMSPNYRGSSEADTGSRLPNLPDLRTLPYVPLPRARGPGNAGKRLTGQRKAGRLRRRPEAGETRAADCRGEAGRGSKHQGAHRGAGLPAAGLGGTPLLQAGQRLLSQDATTPAAPPAAQGRPASRTCGPACCSRARTSAPPARARSPGWLSAAPFPICCSSGSWLFPREGGRPRCLGNGSPPARTPAPRSPGGDGWRLQMLGPEGRRGQELKRKVRGKGQEEKWTRRPPTSPSATERLPPAPALLRQGRVPGSPAAARVSTSSRNPGAFFKSLGNGARRTGAFPLLPRPPGTEKRGDSGSLINGVSWRGSVEPLGACWLRSGARVCRPSRSLAAEAPLRQNSSNLFCRGHPFNPGSMYREYTLGKMSLVFTVAETKMIPAWLCLFHAEKS</sequence>
<feature type="compositionally biased region" description="Low complexity" evidence="1">
    <location>
        <begin position="194"/>
        <end position="208"/>
    </location>
</feature>
<proteinExistence type="predicted"/>
<feature type="compositionally biased region" description="Low complexity" evidence="1">
    <location>
        <begin position="170"/>
        <end position="179"/>
    </location>
</feature>
<feature type="compositionally biased region" description="Low complexity" evidence="1">
    <location>
        <begin position="145"/>
        <end position="163"/>
    </location>
</feature>
<feature type="region of interest" description="Disordered" evidence="1">
    <location>
        <begin position="341"/>
        <end position="361"/>
    </location>
</feature>
<keyword evidence="3" id="KW-1185">Reference proteome</keyword>
<feature type="compositionally biased region" description="Basic and acidic residues" evidence="1">
    <location>
        <begin position="118"/>
        <end position="135"/>
    </location>
</feature>
<dbReference type="AlphaFoldDB" id="A0A811YY67"/>
<feature type="compositionally biased region" description="Basic residues" evidence="1">
    <location>
        <begin position="107"/>
        <end position="117"/>
    </location>
</feature>
<accession>A0A811YY67</accession>
<feature type="compositionally biased region" description="Basic and acidic residues" evidence="1">
    <location>
        <begin position="265"/>
        <end position="286"/>
    </location>
</feature>
<feature type="region of interest" description="Disordered" evidence="1">
    <location>
        <begin position="1"/>
        <end position="28"/>
    </location>
</feature>
<organism evidence="2 3">
    <name type="scientific">Nyctereutes procyonoides</name>
    <name type="common">Raccoon dog</name>
    <name type="synonym">Canis procyonoides</name>
    <dbReference type="NCBI Taxonomy" id="34880"/>
    <lineage>
        <taxon>Eukaryota</taxon>
        <taxon>Metazoa</taxon>
        <taxon>Chordata</taxon>
        <taxon>Craniata</taxon>
        <taxon>Vertebrata</taxon>
        <taxon>Euteleostomi</taxon>
        <taxon>Mammalia</taxon>
        <taxon>Eutheria</taxon>
        <taxon>Laurasiatheria</taxon>
        <taxon>Carnivora</taxon>
        <taxon>Caniformia</taxon>
        <taxon>Canidae</taxon>
        <taxon>Nyctereutes</taxon>
    </lineage>
</organism>
<comment type="caution">
    <text evidence="2">The sequence shown here is derived from an EMBL/GenBank/DDBJ whole genome shotgun (WGS) entry which is preliminary data.</text>
</comment>
<dbReference type="Proteomes" id="UP000645828">
    <property type="component" value="Unassembled WGS sequence"/>
</dbReference>
<evidence type="ECO:0000313" key="2">
    <source>
        <dbReference type="EMBL" id="CAD7680147.1"/>
    </source>
</evidence>
<reference evidence="2" key="1">
    <citation type="submission" date="2020-12" db="EMBL/GenBank/DDBJ databases">
        <authorList>
            <consortium name="Molecular Ecology Group"/>
        </authorList>
    </citation>
    <scope>NUCLEOTIDE SEQUENCE</scope>
    <source>
        <strain evidence="2">TBG_1078</strain>
    </source>
</reference>
<gene>
    <name evidence="2" type="ORF">NYPRO_LOCUS12946</name>
</gene>
<name>A0A811YY67_NYCPR</name>
<protein>
    <submittedName>
        <fullName evidence="2">(raccoon dog) hypothetical protein</fullName>
    </submittedName>
</protein>